<name>A0A1I5C4A6_9NEIS</name>
<dbReference type="Proteomes" id="UP000242869">
    <property type="component" value="Unassembled WGS sequence"/>
</dbReference>
<dbReference type="Gene3D" id="2.20.130.30">
    <property type="entry name" value="Protein of unknown function DUF2782"/>
    <property type="match status" value="1"/>
</dbReference>
<evidence type="ECO:0008006" key="4">
    <source>
        <dbReference type="Google" id="ProtNLM"/>
    </source>
</evidence>
<dbReference type="Pfam" id="PF11191">
    <property type="entry name" value="DUF2782"/>
    <property type="match status" value="1"/>
</dbReference>
<feature type="chain" id="PRO_5017476605" description="DUF2782 domain-containing protein" evidence="1">
    <location>
        <begin position="24"/>
        <end position="105"/>
    </location>
</feature>
<protein>
    <recommendedName>
        <fullName evidence="4">DUF2782 domain-containing protein</fullName>
    </recommendedName>
</protein>
<evidence type="ECO:0000313" key="3">
    <source>
        <dbReference type="Proteomes" id="UP000242869"/>
    </source>
</evidence>
<sequence>MRRFLLLALFPVMVLAAPAPVPAPAEPPLVPQPGATDEPEVRIVESKDGTVTEYRRHGKLYMMKVTPKGGVPYYLIDNEGKGRFDRADLPANGRIAVPHWVLFEF</sequence>
<keyword evidence="1" id="KW-0732">Signal</keyword>
<dbReference type="InterPro" id="IPR021357">
    <property type="entry name" value="DUF2782"/>
</dbReference>
<proteinExistence type="predicted"/>
<dbReference type="OrthoDB" id="5296182at2"/>
<evidence type="ECO:0000256" key="1">
    <source>
        <dbReference type="SAM" id="SignalP"/>
    </source>
</evidence>
<keyword evidence="3" id="KW-1185">Reference proteome</keyword>
<dbReference type="STRING" id="83765.SAMN05660284_02329"/>
<dbReference type="AlphaFoldDB" id="A0A1I5C4A6"/>
<dbReference type="EMBL" id="FOVE01000018">
    <property type="protein sequence ID" value="SFN81808.1"/>
    <property type="molecule type" value="Genomic_DNA"/>
</dbReference>
<evidence type="ECO:0000313" key="2">
    <source>
        <dbReference type="EMBL" id="SFN81808.1"/>
    </source>
</evidence>
<organism evidence="2 3">
    <name type="scientific">Formivibrio citricus</name>
    <dbReference type="NCBI Taxonomy" id="83765"/>
    <lineage>
        <taxon>Bacteria</taxon>
        <taxon>Pseudomonadati</taxon>
        <taxon>Pseudomonadota</taxon>
        <taxon>Betaproteobacteria</taxon>
        <taxon>Neisseriales</taxon>
        <taxon>Chitinibacteraceae</taxon>
        <taxon>Formivibrio</taxon>
    </lineage>
</organism>
<reference evidence="3" key="1">
    <citation type="submission" date="2016-10" db="EMBL/GenBank/DDBJ databases">
        <authorList>
            <person name="Varghese N."/>
            <person name="Submissions S."/>
        </authorList>
    </citation>
    <scope>NUCLEOTIDE SEQUENCE [LARGE SCALE GENOMIC DNA]</scope>
    <source>
        <strain evidence="3">DSM 6150</strain>
    </source>
</reference>
<gene>
    <name evidence="2" type="ORF">SAMN05660284_02329</name>
</gene>
<dbReference type="RefSeq" id="WP_091196618.1">
    <property type="nucleotide sequence ID" value="NZ_FOVE01000018.1"/>
</dbReference>
<feature type="signal peptide" evidence="1">
    <location>
        <begin position="1"/>
        <end position="23"/>
    </location>
</feature>
<accession>A0A1I5C4A6</accession>